<dbReference type="Proteomes" id="UP000660339">
    <property type="component" value="Unassembled WGS sequence"/>
</dbReference>
<evidence type="ECO:0000256" key="3">
    <source>
        <dbReference type="ARBA" id="ARBA00022801"/>
    </source>
</evidence>
<keyword evidence="3" id="KW-0378">Hydrolase</keyword>
<dbReference type="SMART" id="SM00990">
    <property type="entry name" value="VRR_NUC"/>
    <property type="match status" value="1"/>
</dbReference>
<gene>
    <name evidence="5" type="ORF">Cme02nite_38530</name>
</gene>
<evidence type="ECO:0000256" key="2">
    <source>
        <dbReference type="ARBA" id="ARBA00022722"/>
    </source>
</evidence>
<dbReference type="GO" id="GO:0003676">
    <property type="term" value="F:nucleic acid binding"/>
    <property type="evidence" value="ECO:0007669"/>
    <property type="project" value="InterPro"/>
</dbReference>
<reference evidence="5" key="1">
    <citation type="submission" date="2021-01" db="EMBL/GenBank/DDBJ databases">
        <title>Whole genome shotgun sequence of Catellatospora methionotrophica NBRC 14553.</title>
        <authorList>
            <person name="Komaki H."/>
            <person name="Tamura T."/>
        </authorList>
    </citation>
    <scope>NUCLEOTIDE SEQUENCE</scope>
    <source>
        <strain evidence="5">NBRC 14553</strain>
    </source>
</reference>
<dbReference type="Gene3D" id="3.40.1350.10">
    <property type="match status" value="1"/>
</dbReference>
<dbReference type="InterPro" id="IPR011856">
    <property type="entry name" value="tRNA_endonuc-like_dom_sf"/>
</dbReference>
<dbReference type="GO" id="GO:0004518">
    <property type="term" value="F:nuclease activity"/>
    <property type="evidence" value="ECO:0007669"/>
    <property type="project" value="UniProtKB-KW"/>
</dbReference>
<dbReference type="RefSeq" id="WP_166379925.1">
    <property type="nucleotide sequence ID" value="NZ_BAAATT010000005.1"/>
</dbReference>
<evidence type="ECO:0000259" key="4">
    <source>
        <dbReference type="SMART" id="SM00990"/>
    </source>
</evidence>
<sequence length="119" mass="13063">MTPRQRNSGMTEAMLQSSILELARHHRLLAFHVYDSRRSAGIGFPDLCIAGPGGVIFAELKNDVLQPTPEQMTWLGTLEAGGAEVYLWRPTQWLDDTIATALARIAKPRAEVSGDAHHG</sequence>
<comment type="caution">
    <text evidence="5">The sequence shown here is derived from an EMBL/GenBank/DDBJ whole genome shotgun (WGS) entry which is preliminary data.</text>
</comment>
<dbReference type="EMBL" id="BONJ01000020">
    <property type="protein sequence ID" value="GIG15521.1"/>
    <property type="molecule type" value="Genomic_DNA"/>
</dbReference>
<comment type="cofactor">
    <cofactor evidence="1">
        <name>Mg(2+)</name>
        <dbReference type="ChEBI" id="CHEBI:18420"/>
    </cofactor>
</comment>
<keyword evidence="6" id="KW-1185">Reference proteome</keyword>
<dbReference type="AlphaFoldDB" id="A0A8J3PHN5"/>
<feature type="domain" description="VRR-NUC" evidence="4">
    <location>
        <begin position="10"/>
        <end position="92"/>
    </location>
</feature>
<dbReference type="InterPro" id="IPR014883">
    <property type="entry name" value="VRR_NUC"/>
</dbReference>
<keyword evidence="2" id="KW-0540">Nuclease</keyword>
<evidence type="ECO:0000313" key="5">
    <source>
        <dbReference type="EMBL" id="GIG15521.1"/>
    </source>
</evidence>
<evidence type="ECO:0000256" key="1">
    <source>
        <dbReference type="ARBA" id="ARBA00001946"/>
    </source>
</evidence>
<name>A0A8J3PHN5_9ACTN</name>
<evidence type="ECO:0000313" key="6">
    <source>
        <dbReference type="Proteomes" id="UP000660339"/>
    </source>
</evidence>
<organism evidence="5 6">
    <name type="scientific">Catellatospora methionotrophica</name>
    <dbReference type="NCBI Taxonomy" id="121620"/>
    <lineage>
        <taxon>Bacteria</taxon>
        <taxon>Bacillati</taxon>
        <taxon>Actinomycetota</taxon>
        <taxon>Actinomycetes</taxon>
        <taxon>Micromonosporales</taxon>
        <taxon>Micromonosporaceae</taxon>
        <taxon>Catellatospora</taxon>
    </lineage>
</organism>
<protein>
    <recommendedName>
        <fullName evidence="4">VRR-NUC domain-containing protein</fullName>
    </recommendedName>
</protein>
<accession>A0A8J3PHN5</accession>
<proteinExistence type="predicted"/>
<dbReference type="GO" id="GO:0016788">
    <property type="term" value="F:hydrolase activity, acting on ester bonds"/>
    <property type="evidence" value="ECO:0007669"/>
    <property type="project" value="InterPro"/>
</dbReference>